<reference evidence="1 2" key="1">
    <citation type="submission" date="2014-01" db="EMBL/GenBank/DDBJ databases">
        <authorList>
            <person name="Durkin A.S."/>
            <person name="McCorrison J."/>
            <person name="Torralba M."/>
            <person name="Gillis M."/>
            <person name="Haft D.H."/>
            <person name="Methe B."/>
            <person name="Sutton G."/>
            <person name="Nelson K.E."/>
        </authorList>
    </citation>
    <scope>NUCLEOTIDE SEQUENCE [LARGE SCALE GENOMIC DNA]</scope>
    <source>
        <strain evidence="1 2">ATCC 33093</strain>
    </source>
</reference>
<proteinExistence type="predicted"/>
<sequence length="50" mass="5991">MVQEEAEHYKGLFPDSEVIGFDYRSQTPWDAITEFQNFFETIMRSIILLF</sequence>
<evidence type="ECO:0000313" key="2">
    <source>
        <dbReference type="Proteomes" id="UP000022645"/>
    </source>
</evidence>
<comment type="caution">
    <text evidence="1">The sequence shown here is derived from an EMBL/GenBank/DDBJ whole genome shotgun (WGS) entry which is preliminary data.</text>
</comment>
<evidence type="ECO:0000313" key="1">
    <source>
        <dbReference type="EMBL" id="EUC53370.1"/>
    </source>
</evidence>
<protein>
    <submittedName>
        <fullName evidence="1">Uncharacterized protein</fullName>
    </submittedName>
</protein>
<dbReference type="AlphaFoldDB" id="X8IUB4"/>
<dbReference type="Proteomes" id="UP000022645">
    <property type="component" value="Unassembled WGS sequence"/>
</dbReference>
<dbReference type="EMBL" id="JALU01000005">
    <property type="protein sequence ID" value="EUC53370.1"/>
    <property type="molecule type" value="Genomic_DNA"/>
</dbReference>
<gene>
    <name evidence="1" type="ORF">HMPREF0581_0782</name>
</gene>
<organism evidence="1 2">
    <name type="scientific">Mogibacterium timidum ATCC 33093</name>
    <dbReference type="NCBI Taxonomy" id="1401079"/>
    <lineage>
        <taxon>Bacteria</taxon>
        <taxon>Bacillati</taxon>
        <taxon>Bacillota</taxon>
        <taxon>Clostridia</taxon>
        <taxon>Peptostreptococcales</taxon>
        <taxon>Anaerovoracaceae</taxon>
        <taxon>Mogibacterium</taxon>
    </lineage>
</organism>
<name>X8IUB4_9FIRM</name>
<accession>X8IUB4</accession>